<reference evidence="2 3" key="1">
    <citation type="submission" date="2019-06" db="EMBL/GenBank/DDBJ databases">
        <title>Genome Sequence of the Brown Rot Fungal Pathogen Monilinia laxa.</title>
        <authorList>
            <person name="De Miccolis Angelini R.M."/>
            <person name="Landi L."/>
            <person name="Abate D."/>
            <person name="Pollastro S."/>
            <person name="Romanazzi G."/>
            <person name="Faretra F."/>
        </authorList>
    </citation>
    <scope>NUCLEOTIDE SEQUENCE [LARGE SCALE GENOMIC DNA]</scope>
    <source>
        <strain evidence="2 3">Mlax316</strain>
    </source>
</reference>
<dbReference type="OrthoDB" id="3560679at2759"/>
<feature type="coiled-coil region" evidence="1">
    <location>
        <begin position="23"/>
        <end position="50"/>
    </location>
</feature>
<evidence type="ECO:0000256" key="1">
    <source>
        <dbReference type="SAM" id="Coils"/>
    </source>
</evidence>
<evidence type="ECO:0000313" key="2">
    <source>
        <dbReference type="EMBL" id="KAB8297350.1"/>
    </source>
</evidence>
<sequence>MQAAYLEKLNNVEASDGEQYTFEEHLKQDSRELQRKVDSLQQILDDTKASTGEEINRLKVGVDALAITNRYTRNSLNQKIVVLKAENEALAVTNRDMKTSMGEEIDIMQGEVASLTTANHNVKLSVEENNRLKMELNVLSDRAHEEISYLGKCNQGLKKEVEGLNSSVNDITYINRALKEEVEELKSCVTDLTYTNVALKGLRESYGDLKTNATFLDNEERTTCREHPKVKELISQREMELLNKHKALIELGAKL</sequence>
<accession>A0A5N6K4S4</accession>
<dbReference type="EMBL" id="VIGI01000008">
    <property type="protein sequence ID" value="KAB8297350.1"/>
    <property type="molecule type" value="Genomic_DNA"/>
</dbReference>
<protein>
    <submittedName>
        <fullName evidence="2">Uncharacterized protein</fullName>
    </submittedName>
</protein>
<name>A0A5N6K4S4_MONLA</name>
<comment type="caution">
    <text evidence="2">The sequence shown here is derived from an EMBL/GenBank/DDBJ whole genome shotgun (WGS) entry which is preliminary data.</text>
</comment>
<evidence type="ECO:0000313" key="3">
    <source>
        <dbReference type="Proteomes" id="UP000326757"/>
    </source>
</evidence>
<proteinExistence type="predicted"/>
<gene>
    <name evidence="2" type="ORF">EYC80_002696</name>
</gene>
<dbReference type="AlphaFoldDB" id="A0A5N6K4S4"/>
<keyword evidence="1" id="KW-0175">Coiled coil</keyword>
<keyword evidence="3" id="KW-1185">Reference proteome</keyword>
<dbReference type="Proteomes" id="UP000326757">
    <property type="component" value="Unassembled WGS sequence"/>
</dbReference>
<organism evidence="2 3">
    <name type="scientific">Monilinia laxa</name>
    <name type="common">Brown rot fungus</name>
    <name type="synonym">Sclerotinia laxa</name>
    <dbReference type="NCBI Taxonomy" id="61186"/>
    <lineage>
        <taxon>Eukaryota</taxon>
        <taxon>Fungi</taxon>
        <taxon>Dikarya</taxon>
        <taxon>Ascomycota</taxon>
        <taxon>Pezizomycotina</taxon>
        <taxon>Leotiomycetes</taxon>
        <taxon>Helotiales</taxon>
        <taxon>Sclerotiniaceae</taxon>
        <taxon>Monilinia</taxon>
    </lineage>
</organism>